<dbReference type="Proteomes" id="UP001057498">
    <property type="component" value="Chromosome"/>
</dbReference>
<gene>
    <name evidence="2" type="ORF">CATMQ487_07310</name>
</gene>
<dbReference type="PROSITE" id="PS51833">
    <property type="entry name" value="HDOD"/>
    <property type="match status" value="1"/>
</dbReference>
<proteinExistence type="predicted"/>
<sequence>MPLPAALRRLDADLPACPRTLVQMLALLEREDAPLGEMAGLIESDLALAAAVVRTVNSAMFGLLRRVETVGEAVRYLGTREVAAITYETALRAAFTPSPAMDALWQQASRSGLLMGRSARALGLDGLHAHTAGLFAHSGQAVLLAHAPQRYGALLAGLGHDRAALIAAETEAFGVSHASYGSALCAAWGLANDVVHFVRERVRPTDAWAGLDPRLRRLLGLGAVVDALLQEEDLEAAAEQLAPAGGCQRDELIDAVQPSWTRLQAALA</sequence>
<evidence type="ECO:0000313" key="3">
    <source>
        <dbReference type="Proteomes" id="UP001057498"/>
    </source>
</evidence>
<dbReference type="InterPro" id="IPR013976">
    <property type="entry name" value="HDOD"/>
</dbReference>
<dbReference type="SUPFAM" id="SSF109604">
    <property type="entry name" value="HD-domain/PDEase-like"/>
    <property type="match status" value="1"/>
</dbReference>
<keyword evidence="3" id="KW-1185">Reference proteome</keyword>
<name>A0ABM7YHG0_9BURK</name>
<evidence type="ECO:0000313" key="2">
    <source>
        <dbReference type="EMBL" id="BDI03761.1"/>
    </source>
</evidence>
<dbReference type="Pfam" id="PF08668">
    <property type="entry name" value="HDOD"/>
    <property type="match status" value="1"/>
</dbReference>
<feature type="domain" description="HDOD" evidence="1">
    <location>
        <begin position="14"/>
        <end position="204"/>
    </location>
</feature>
<dbReference type="RefSeq" id="WP_251972018.1">
    <property type="nucleotide sequence ID" value="NZ_AP025730.1"/>
</dbReference>
<protein>
    <recommendedName>
        <fullName evidence="1">HDOD domain-containing protein</fullName>
    </recommendedName>
</protein>
<dbReference type="PANTHER" id="PTHR33525">
    <property type="match status" value="1"/>
</dbReference>
<accession>A0ABM7YHG0</accession>
<dbReference type="Gene3D" id="1.10.3210.10">
    <property type="entry name" value="Hypothetical protein af1432"/>
    <property type="match status" value="1"/>
</dbReference>
<dbReference type="InterPro" id="IPR052340">
    <property type="entry name" value="RNase_Y/CdgJ"/>
</dbReference>
<dbReference type="EMBL" id="AP025730">
    <property type="protein sequence ID" value="BDI03761.1"/>
    <property type="molecule type" value="Genomic_DNA"/>
</dbReference>
<reference evidence="2" key="1">
    <citation type="submission" date="2022-04" db="EMBL/GenBank/DDBJ databases">
        <title>Whole genome sequence of Sphaerotilus sp. FB-5.</title>
        <authorList>
            <person name="Takeda M."/>
            <person name="Narihara S."/>
            <person name="Akimoto M."/>
            <person name="Akimoto R."/>
            <person name="Nishiyashiki S."/>
            <person name="Murakami T."/>
        </authorList>
    </citation>
    <scope>NUCLEOTIDE SEQUENCE</scope>
    <source>
        <strain evidence="2">FB-5</strain>
    </source>
</reference>
<organism evidence="2 3">
    <name type="scientific">Sphaerotilus microaerophilus</name>
    <dbReference type="NCBI Taxonomy" id="2914710"/>
    <lineage>
        <taxon>Bacteria</taxon>
        <taxon>Pseudomonadati</taxon>
        <taxon>Pseudomonadota</taxon>
        <taxon>Betaproteobacteria</taxon>
        <taxon>Burkholderiales</taxon>
        <taxon>Sphaerotilaceae</taxon>
        <taxon>Sphaerotilus</taxon>
    </lineage>
</organism>
<evidence type="ECO:0000259" key="1">
    <source>
        <dbReference type="PROSITE" id="PS51833"/>
    </source>
</evidence>
<dbReference type="PANTHER" id="PTHR33525:SF4">
    <property type="entry name" value="CYCLIC DI-GMP PHOSPHODIESTERASE CDGJ"/>
    <property type="match status" value="1"/>
</dbReference>